<dbReference type="EMBL" id="JADEXQ010000054">
    <property type="protein sequence ID" value="MBE9031144.1"/>
    <property type="molecule type" value="Genomic_DNA"/>
</dbReference>
<feature type="chain" id="PRO_5037963216" description="Lipoprotein" evidence="2">
    <location>
        <begin position="19"/>
        <end position="231"/>
    </location>
</feature>
<dbReference type="Proteomes" id="UP000625316">
    <property type="component" value="Unassembled WGS sequence"/>
</dbReference>
<proteinExistence type="predicted"/>
<dbReference type="AlphaFoldDB" id="A0A928Z3X7"/>
<evidence type="ECO:0000313" key="3">
    <source>
        <dbReference type="EMBL" id="MBE9031144.1"/>
    </source>
</evidence>
<gene>
    <name evidence="3" type="ORF">IQ266_15525</name>
</gene>
<protein>
    <recommendedName>
        <fullName evidence="5">Lipoprotein</fullName>
    </recommendedName>
</protein>
<accession>A0A928Z3X7</accession>
<organism evidence="3 4">
    <name type="scientific">Romeriopsis navalis LEGE 11480</name>
    <dbReference type="NCBI Taxonomy" id="2777977"/>
    <lineage>
        <taxon>Bacteria</taxon>
        <taxon>Bacillati</taxon>
        <taxon>Cyanobacteriota</taxon>
        <taxon>Cyanophyceae</taxon>
        <taxon>Leptolyngbyales</taxon>
        <taxon>Leptolyngbyaceae</taxon>
        <taxon>Romeriopsis</taxon>
        <taxon>Romeriopsis navalis</taxon>
    </lineage>
</organism>
<evidence type="ECO:0000256" key="1">
    <source>
        <dbReference type="SAM" id="MobiDB-lite"/>
    </source>
</evidence>
<evidence type="ECO:0000313" key="4">
    <source>
        <dbReference type="Proteomes" id="UP000625316"/>
    </source>
</evidence>
<name>A0A928Z3X7_9CYAN</name>
<feature type="signal peptide" evidence="2">
    <location>
        <begin position="1"/>
        <end position="18"/>
    </location>
</feature>
<keyword evidence="4" id="KW-1185">Reference proteome</keyword>
<dbReference type="RefSeq" id="WP_264325973.1">
    <property type="nucleotide sequence ID" value="NZ_JADEXQ010000054.1"/>
</dbReference>
<evidence type="ECO:0000256" key="2">
    <source>
        <dbReference type="SAM" id="SignalP"/>
    </source>
</evidence>
<reference evidence="3" key="1">
    <citation type="submission" date="2020-10" db="EMBL/GenBank/DDBJ databases">
        <authorList>
            <person name="Castelo-Branco R."/>
            <person name="Eusebio N."/>
            <person name="Adriana R."/>
            <person name="Vieira A."/>
            <person name="Brugerolle De Fraissinette N."/>
            <person name="Rezende De Castro R."/>
            <person name="Schneider M.P."/>
            <person name="Vasconcelos V."/>
            <person name="Leao P.N."/>
        </authorList>
    </citation>
    <scope>NUCLEOTIDE SEQUENCE</scope>
    <source>
        <strain evidence="3">LEGE 11480</strain>
    </source>
</reference>
<keyword evidence="2" id="KW-0732">Signal</keyword>
<comment type="caution">
    <text evidence="3">The sequence shown here is derived from an EMBL/GenBank/DDBJ whole genome shotgun (WGS) entry which is preliminary data.</text>
</comment>
<feature type="region of interest" description="Disordered" evidence="1">
    <location>
        <begin position="207"/>
        <end position="231"/>
    </location>
</feature>
<sequence>MRPIVLLTVSLIAGTATACVQTRSLRPEMTIQVKPTGSSSYVAQGRTNLPGQTDILVQAVRQLQPLHKSLDATGKPQPVYAIVARAQVKTSEDGKWKTTLKVLQPQGQGAPLESWQQNFLTKQLPMQADPNLRFIATTSPLPGNLQFEGDVAEGGNPTRPNPALQVNVDGSRYLRATQVIAAQAPEMPNKPTVEQVRRVVSVTVKPIPESADGGTPAAKSDAPLSPQAFVR</sequence>
<evidence type="ECO:0008006" key="5">
    <source>
        <dbReference type="Google" id="ProtNLM"/>
    </source>
</evidence>
<dbReference type="PROSITE" id="PS51257">
    <property type="entry name" value="PROKAR_LIPOPROTEIN"/>
    <property type="match status" value="1"/>
</dbReference>